<evidence type="ECO:0000313" key="3">
    <source>
        <dbReference type="Proteomes" id="UP001623232"/>
    </source>
</evidence>
<organism evidence="2 3">
    <name type="scientific">Aliisedimentitalea scapharcae</name>
    <dbReference type="NCBI Taxonomy" id="1524259"/>
    <lineage>
        <taxon>Bacteria</taxon>
        <taxon>Pseudomonadati</taxon>
        <taxon>Pseudomonadota</taxon>
        <taxon>Alphaproteobacteria</taxon>
        <taxon>Rhodobacterales</taxon>
        <taxon>Roseobacteraceae</taxon>
        <taxon>Aliisedimentitalea</taxon>
    </lineage>
</organism>
<accession>A0ABZ2XWR3</accession>
<dbReference type="InterPro" id="IPR014914">
    <property type="entry name" value="RES_dom"/>
</dbReference>
<evidence type="ECO:0000259" key="1">
    <source>
        <dbReference type="SMART" id="SM00953"/>
    </source>
</evidence>
<dbReference type="EMBL" id="CP123584">
    <property type="protein sequence ID" value="WZK90541.1"/>
    <property type="molecule type" value="Genomic_DNA"/>
</dbReference>
<reference evidence="2 3" key="1">
    <citation type="submission" date="2023-04" db="EMBL/GenBank/DDBJ databases">
        <title>Complete genome sequence of Alisedimentitalea scapharcae.</title>
        <authorList>
            <person name="Rong J.-C."/>
            <person name="Yi M.-L."/>
            <person name="Zhao Q."/>
        </authorList>
    </citation>
    <scope>NUCLEOTIDE SEQUENCE [LARGE SCALE GENOMIC DNA]</scope>
    <source>
        <strain evidence="2 3">KCTC 42119</strain>
    </source>
</reference>
<gene>
    <name evidence="2" type="ORF">QEZ52_08340</name>
</gene>
<feature type="domain" description="RES" evidence="1">
    <location>
        <begin position="20"/>
        <end position="147"/>
    </location>
</feature>
<proteinExistence type="predicted"/>
<sequence length="166" mass="18270">MRQHAFTGVVWRILFTARNDAPLAPVLAPEGRFHHSGQPAMYASLSAEGAGVAIRRYVSPCDPDRSLLRLSVQATALIDLRELPVPAVASQVWQDVRATGSPAPTWAISDWARRLGAQGMLYPSRSRSDLTHLVLFRWNAVNAAQIRLTQPPCPWRPGSDPTRDPA</sequence>
<keyword evidence="3" id="KW-1185">Reference proteome</keyword>
<dbReference type="SMART" id="SM00953">
    <property type="entry name" value="RES"/>
    <property type="match status" value="1"/>
</dbReference>
<dbReference type="Proteomes" id="UP001623232">
    <property type="component" value="Chromosome"/>
</dbReference>
<evidence type="ECO:0000313" key="2">
    <source>
        <dbReference type="EMBL" id="WZK90541.1"/>
    </source>
</evidence>
<dbReference type="Pfam" id="PF08808">
    <property type="entry name" value="RES"/>
    <property type="match status" value="1"/>
</dbReference>
<name>A0ABZ2XWR3_9RHOB</name>
<protein>
    <submittedName>
        <fullName evidence="2">RES family NAD+ phosphorylase</fullName>
    </submittedName>
</protein>
<dbReference type="RefSeq" id="WP_406649392.1">
    <property type="nucleotide sequence ID" value="NZ_CP123584.1"/>
</dbReference>